<evidence type="ECO:0000256" key="2">
    <source>
        <dbReference type="ARBA" id="ARBA00004395"/>
    </source>
</evidence>
<dbReference type="GO" id="GO:0070836">
    <property type="term" value="P:caveola assembly"/>
    <property type="evidence" value="ECO:0007669"/>
    <property type="project" value="InterPro"/>
</dbReference>
<feature type="compositionally biased region" description="Basic residues" evidence="8">
    <location>
        <begin position="115"/>
        <end position="130"/>
    </location>
</feature>
<keyword evidence="9" id="KW-1133">Transmembrane helix</keyword>
<evidence type="ECO:0000256" key="3">
    <source>
        <dbReference type="ARBA" id="ARBA00004543"/>
    </source>
</evidence>
<evidence type="ECO:0000256" key="5">
    <source>
        <dbReference type="ARBA" id="ARBA00022475"/>
    </source>
</evidence>
<feature type="compositionally biased region" description="Basic and acidic residues" evidence="8">
    <location>
        <begin position="44"/>
        <end position="58"/>
    </location>
</feature>
<keyword evidence="9" id="KW-0812">Transmembrane</keyword>
<comment type="subcellular location">
    <subcellularLocation>
        <location evidence="1">Cell membrane</location>
        <topology evidence="1">Peripheral membrane protein</topology>
    </subcellularLocation>
    <subcellularLocation>
        <location evidence="2">Golgi apparatus membrane</location>
        <topology evidence="2">Peripheral membrane protein</topology>
    </subcellularLocation>
    <subcellularLocation>
        <location evidence="3">Membrane</location>
        <location evidence="3">Caveola</location>
        <topology evidence="3">Peripheral membrane protein</topology>
    </subcellularLocation>
</comment>
<evidence type="ECO:0000313" key="10">
    <source>
        <dbReference type="EMBL" id="CAL1267151.1"/>
    </source>
</evidence>
<evidence type="ECO:0000256" key="6">
    <source>
        <dbReference type="ARBA" id="ARBA00023034"/>
    </source>
</evidence>
<dbReference type="Pfam" id="PF01146">
    <property type="entry name" value="Caveolin"/>
    <property type="match status" value="1"/>
</dbReference>
<dbReference type="Proteomes" id="UP001497382">
    <property type="component" value="Unassembled WGS sequence"/>
</dbReference>
<keyword evidence="6" id="KW-0333">Golgi apparatus</keyword>
<feature type="compositionally biased region" description="Basic and acidic residues" evidence="8">
    <location>
        <begin position="90"/>
        <end position="114"/>
    </location>
</feature>
<comment type="caution">
    <text evidence="10">The sequence shown here is derived from an EMBL/GenBank/DDBJ whole genome shotgun (WGS) entry which is preliminary data.</text>
</comment>
<evidence type="ECO:0000256" key="7">
    <source>
        <dbReference type="ARBA" id="ARBA00023136"/>
    </source>
</evidence>
<dbReference type="PANTHER" id="PTHR10844:SF28">
    <property type="entry name" value="CAVEOLIN"/>
    <property type="match status" value="1"/>
</dbReference>
<dbReference type="InterPro" id="IPR001612">
    <property type="entry name" value="Caveolin"/>
</dbReference>
<feature type="region of interest" description="Disordered" evidence="8">
    <location>
        <begin position="85"/>
        <end position="130"/>
    </location>
</feature>
<proteinExistence type="inferred from homology"/>
<evidence type="ECO:0000256" key="9">
    <source>
        <dbReference type="SAM" id="Phobius"/>
    </source>
</evidence>
<name>A0AAV1Z6J3_9ARAC</name>
<dbReference type="PROSITE" id="PS51257">
    <property type="entry name" value="PROKAR_LIPOPROTEIN"/>
    <property type="match status" value="1"/>
</dbReference>
<dbReference type="EMBL" id="CAXIEN010000026">
    <property type="protein sequence ID" value="CAL1267151.1"/>
    <property type="molecule type" value="Genomic_DNA"/>
</dbReference>
<evidence type="ECO:0000313" key="11">
    <source>
        <dbReference type="Proteomes" id="UP001497382"/>
    </source>
</evidence>
<dbReference type="PANTHER" id="PTHR10844">
    <property type="entry name" value="CAVEOLIN"/>
    <property type="match status" value="1"/>
</dbReference>
<dbReference type="GO" id="GO:0000139">
    <property type="term" value="C:Golgi membrane"/>
    <property type="evidence" value="ECO:0007669"/>
    <property type="project" value="UniProtKB-SubCell"/>
</dbReference>
<evidence type="ECO:0000256" key="4">
    <source>
        <dbReference type="ARBA" id="ARBA00010988"/>
    </source>
</evidence>
<dbReference type="AlphaFoldDB" id="A0AAV1Z6J3"/>
<keyword evidence="11" id="KW-1185">Reference proteome</keyword>
<dbReference type="GO" id="GO:0005901">
    <property type="term" value="C:caveola"/>
    <property type="evidence" value="ECO:0007669"/>
    <property type="project" value="UniProtKB-SubCell"/>
</dbReference>
<organism evidence="10 11">
    <name type="scientific">Larinioides sclopetarius</name>
    <dbReference type="NCBI Taxonomy" id="280406"/>
    <lineage>
        <taxon>Eukaryota</taxon>
        <taxon>Metazoa</taxon>
        <taxon>Ecdysozoa</taxon>
        <taxon>Arthropoda</taxon>
        <taxon>Chelicerata</taxon>
        <taxon>Arachnida</taxon>
        <taxon>Araneae</taxon>
        <taxon>Araneomorphae</taxon>
        <taxon>Entelegynae</taxon>
        <taxon>Araneoidea</taxon>
        <taxon>Araneidae</taxon>
        <taxon>Larinioides</taxon>
    </lineage>
</organism>
<gene>
    <name evidence="10" type="ORF">LARSCL_LOCUS3493</name>
</gene>
<evidence type="ECO:0000256" key="8">
    <source>
        <dbReference type="SAM" id="MobiDB-lite"/>
    </source>
</evidence>
<keyword evidence="7 9" id="KW-0472">Membrane</keyword>
<feature type="transmembrane region" description="Helical" evidence="9">
    <location>
        <begin position="217"/>
        <end position="235"/>
    </location>
</feature>
<protein>
    <recommendedName>
        <fullName evidence="12">Caveolin</fullName>
    </recommendedName>
</protein>
<sequence>MDTPRYTNEMPYCCVNDPHTLNLNSWGTQGCVLCEHLSASSAMDTKDKTSRSSSKENLNESSRPLLDEEGATVAIEMNRTDDTTAAAGEEAVKESTLEKSEEAKADGKGSESKKEKKKKEKKEKTAKRRSSFAEKLTAGLNLLDRDDKNVNDHINITFEDVLAEPDSGHSFVCVWQNSFIIFDIVKFWFYRILSAILFIPFALIWGLFFAILNSVNVWIISPLLRIFDVLCYIVHRIWSGLIKTFLDPLFKSVGQVCSNVQVTKRQTQEA</sequence>
<evidence type="ECO:0000256" key="1">
    <source>
        <dbReference type="ARBA" id="ARBA00004202"/>
    </source>
</evidence>
<dbReference type="GO" id="GO:0060090">
    <property type="term" value="F:molecular adaptor activity"/>
    <property type="evidence" value="ECO:0007669"/>
    <property type="project" value="TreeGrafter"/>
</dbReference>
<evidence type="ECO:0008006" key="12">
    <source>
        <dbReference type="Google" id="ProtNLM"/>
    </source>
</evidence>
<comment type="similarity">
    <text evidence="4">Belongs to the caveolin family.</text>
</comment>
<accession>A0AAV1Z6J3</accession>
<feature type="region of interest" description="Disordered" evidence="8">
    <location>
        <begin position="42"/>
        <end position="69"/>
    </location>
</feature>
<feature type="transmembrane region" description="Helical" evidence="9">
    <location>
        <begin position="188"/>
        <end position="211"/>
    </location>
</feature>
<reference evidence="10 11" key="1">
    <citation type="submission" date="2024-04" db="EMBL/GenBank/DDBJ databases">
        <authorList>
            <person name="Rising A."/>
            <person name="Reimegard J."/>
            <person name="Sonavane S."/>
            <person name="Akerstrom W."/>
            <person name="Nylinder S."/>
            <person name="Hedman E."/>
            <person name="Kallberg Y."/>
        </authorList>
    </citation>
    <scope>NUCLEOTIDE SEQUENCE [LARGE SCALE GENOMIC DNA]</scope>
</reference>
<keyword evidence="5" id="KW-1003">Cell membrane</keyword>